<accession>A0A2V5K359</accession>
<proteinExistence type="inferred from homology"/>
<feature type="transmembrane region" description="Helical" evidence="4">
    <location>
        <begin position="346"/>
        <end position="370"/>
    </location>
</feature>
<evidence type="ECO:0000256" key="4">
    <source>
        <dbReference type="SAM" id="Phobius"/>
    </source>
</evidence>
<dbReference type="Gene3D" id="3.90.550.10">
    <property type="entry name" value="Spore Coat Polysaccharide Biosynthesis Protein SpsA, Chain A"/>
    <property type="match status" value="1"/>
</dbReference>
<dbReference type="EMBL" id="QJVJ01000010">
    <property type="protein sequence ID" value="PYI52284.1"/>
    <property type="molecule type" value="Genomic_DNA"/>
</dbReference>
<dbReference type="SUPFAM" id="SSF53448">
    <property type="entry name" value="Nucleotide-diphospho-sugar transferases"/>
    <property type="match status" value="1"/>
</dbReference>
<sequence>MLAYIAAVLLFYTALFAVSFRKLRRERGLKPIRYGDVLQSAFAPPLTIIVPAYNEETGIVSSVRSLLGINYREFELVVVNDGSRDSTLETMIAAFDMREVRHKINWTRLGRPTMPIRAVYYSLRHPNLFLIDKENGGKADALNAGIQLSRYPYFVSLDGDTVLDPDAFLKVMKPIVEAKPGEDIIASGGSVGIANGSDIASGYLREDGVRLSRNPFVVMQVIEYFRAFLMGRIGMSRLNLLLIVSGAFGVFRKDWVIEAGGYETNTVGEDMELIVRLHRLVKERKSKARIVYVPDPVCWTEAPETANVLYRQRTRWHRGLYECLRAHRAMLFNPRYGGIGFVAMPYYVFVELLGPLIELLGYVLVAWGLWLGDVNVRYAALLAACMALYGSLLSMGAVLLEEWGFRKYKRPADLNRLFVFAMTESFWYRPLMTVWRFWGLVQALGRKKHGWGDMTRSASVLNRPGSGNDFPG</sequence>
<dbReference type="AlphaFoldDB" id="A0A2V5K359"/>
<organism evidence="6 7">
    <name type="scientific">Paenibacillus flagellatus</name>
    <dbReference type="NCBI Taxonomy" id="2211139"/>
    <lineage>
        <taxon>Bacteria</taxon>
        <taxon>Bacillati</taxon>
        <taxon>Bacillota</taxon>
        <taxon>Bacilli</taxon>
        <taxon>Bacillales</taxon>
        <taxon>Paenibacillaceae</taxon>
        <taxon>Paenibacillus</taxon>
    </lineage>
</organism>
<evidence type="ECO:0000256" key="3">
    <source>
        <dbReference type="ARBA" id="ARBA00022679"/>
    </source>
</evidence>
<evidence type="ECO:0000313" key="7">
    <source>
        <dbReference type="Proteomes" id="UP000247476"/>
    </source>
</evidence>
<feature type="transmembrane region" description="Helical" evidence="4">
    <location>
        <begin position="376"/>
        <end position="400"/>
    </location>
</feature>
<dbReference type="Pfam" id="PF00535">
    <property type="entry name" value="Glycos_transf_2"/>
    <property type="match status" value="1"/>
</dbReference>
<dbReference type="GO" id="GO:0016757">
    <property type="term" value="F:glycosyltransferase activity"/>
    <property type="evidence" value="ECO:0007669"/>
    <property type="project" value="UniProtKB-KW"/>
</dbReference>
<dbReference type="PANTHER" id="PTHR43630:SF1">
    <property type="entry name" value="POLY-BETA-1,6-N-ACETYL-D-GLUCOSAMINE SYNTHASE"/>
    <property type="match status" value="1"/>
</dbReference>
<keyword evidence="4" id="KW-0472">Membrane</keyword>
<keyword evidence="2" id="KW-0328">Glycosyltransferase</keyword>
<dbReference type="InterPro" id="IPR001173">
    <property type="entry name" value="Glyco_trans_2-like"/>
</dbReference>
<evidence type="ECO:0000259" key="5">
    <source>
        <dbReference type="Pfam" id="PF00535"/>
    </source>
</evidence>
<dbReference type="PANTHER" id="PTHR43630">
    <property type="entry name" value="POLY-BETA-1,6-N-ACETYL-D-GLUCOSAMINE SYNTHASE"/>
    <property type="match status" value="1"/>
</dbReference>
<feature type="transmembrane region" description="Helical" evidence="4">
    <location>
        <begin position="6"/>
        <end position="23"/>
    </location>
</feature>
<comment type="similarity">
    <text evidence="1">Belongs to the glycosyltransferase 2 family.</text>
</comment>
<reference evidence="6 7" key="1">
    <citation type="submission" date="2018-05" db="EMBL/GenBank/DDBJ databases">
        <title>Paenibacillus flagellatus sp. nov., isolated from selenium mineral soil.</title>
        <authorList>
            <person name="Dai X."/>
        </authorList>
    </citation>
    <scope>NUCLEOTIDE SEQUENCE [LARGE SCALE GENOMIC DNA]</scope>
    <source>
        <strain evidence="6 7">DXL2</strain>
    </source>
</reference>
<protein>
    <submittedName>
        <fullName evidence="6">Glycosyl transferase</fullName>
    </submittedName>
</protein>
<dbReference type="CDD" id="cd06423">
    <property type="entry name" value="CESA_like"/>
    <property type="match status" value="1"/>
</dbReference>
<comment type="caution">
    <text evidence="6">The sequence shown here is derived from an EMBL/GenBank/DDBJ whole genome shotgun (WGS) entry which is preliminary data.</text>
</comment>
<keyword evidence="3 6" id="KW-0808">Transferase</keyword>
<keyword evidence="4" id="KW-1133">Transmembrane helix</keyword>
<keyword evidence="4" id="KW-0812">Transmembrane</keyword>
<gene>
    <name evidence="6" type="ORF">DLM86_22610</name>
</gene>
<evidence type="ECO:0000256" key="2">
    <source>
        <dbReference type="ARBA" id="ARBA00022676"/>
    </source>
</evidence>
<dbReference type="OrthoDB" id="9766299at2"/>
<feature type="domain" description="Glycosyltransferase 2-like" evidence="5">
    <location>
        <begin position="47"/>
        <end position="177"/>
    </location>
</feature>
<dbReference type="InterPro" id="IPR029044">
    <property type="entry name" value="Nucleotide-diphossugar_trans"/>
</dbReference>
<evidence type="ECO:0000256" key="1">
    <source>
        <dbReference type="ARBA" id="ARBA00006739"/>
    </source>
</evidence>
<keyword evidence="7" id="KW-1185">Reference proteome</keyword>
<evidence type="ECO:0000313" key="6">
    <source>
        <dbReference type="EMBL" id="PYI52284.1"/>
    </source>
</evidence>
<name>A0A2V5K359_9BACL</name>
<dbReference type="Proteomes" id="UP000247476">
    <property type="component" value="Unassembled WGS sequence"/>
</dbReference>